<sequence length="284" mass="33571">MTTNDCIPEEAKSLDDIEFCDESFEDELFIMKPDREVEHKRTKKSIEDLTDEDSTISGDFDFNDPTESDYHSIKNILVGTQYILIKNLNFHEFVDIICNQGNIGTTVSISDNVVAFSTIINFRQYRFVMSEIASFIQDKIGQSKDFRNLLDSVIYEKNIGLMVNERILNIPHEIVPALCNCLKDDIQWTLDNLEDFPLEERGFYDWDYIILFTTRYVSTKDQTLIQYHKYEEERIIDNSLHKFIWKGEKKQWFGSGNENDTLLMRQEFVIAILDYETFRKCYFH</sequence>
<dbReference type="Pfam" id="PF13862">
    <property type="entry name" value="BCCIP"/>
    <property type="match status" value="1"/>
</dbReference>
<dbReference type="InterPro" id="IPR025602">
    <property type="entry name" value="BCP1_family"/>
</dbReference>
<dbReference type="EMBL" id="JAWDEY010000035">
    <property type="protein sequence ID" value="KAK6587952.1"/>
    <property type="molecule type" value="Genomic_DNA"/>
</dbReference>
<keyword evidence="3" id="KW-1185">Reference proteome</keyword>
<proteinExistence type="inferred from homology"/>
<reference evidence="2 3" key="1">
    <citation type="submission" date="2023-10" db="EMBL/GenBank/DDBJ databases">
        <title>Comparative genomics analysis reveals potential genetic determinants of host preference in Cryptosporidium xiaoi.</title>
        <authorList>
            <person name="Xiao L."/>
            <person name="Li J."/>
        </authorList>
    </citation>
    <scope>NUCLEOTIDE SEQUENCE [LARGE SCALE GENOMIC DNA]</scope>
    <source>
        <strain evidence="2 3">52996</strain>
    </source>
</reference>
<dbReference type="PANTHER" id="PTHR13261">
    <property type="entry name" value="BRCA2 AND CDKN1A INTERACTING PROTEIN"/>
    <property type="match status" value="1"/>
</dbReference>
<dbReference type="AlphaFoldDB" id="A0AAV9XVN8"/>
<organism evidence="2 3">
    <name type="scientific">Cryptosporidium xiaoi</name>
    <dbReference type="NCBI Taxonomy" id="659607"/>
    <lineage>
        <taxon>Eukaryota</taxon>
        <taxon>Sar</taxon>
        <taxon>Alveolata</taxon>
        <taxon>Apicomplexa</taxon>
        <taxon>Conoidasida</taxon>
        <taxon>Coccidia</taxon>
        <taxon>Eucoccidiorida</taxon>
        <taxon>Eimeriorina</taxon>
        <taxon>Cryptosporidiidae</taxon>
        <taxon>Cryptosporidium</taxon>
    </lineage>
</organism>
<evidence type="ECO:0000256" key="1">
    <source>
        <dbReference type="ARBA" id="ARBA00006781"/>
    </source>
</evidence>
<evidence type="ECO:0000313" key="3">
    <source>
        <dbReference type="Proteomes" id="UP001311799"/>
    </source>
</evidence>
<evidence type="ECO:0000313" key="2">
    <source>
        <dbReference type="EMBL" id="KAK6587952.1"/>
    </source>
</evidence>
<dbReference type="PANTHER" id="PTHR13261:SF0">
    <property type="entry name" value="BRCA2 AND CDKN1A-INTERACTING PROTEIN"/>
    <property type="match status" value="1"/>
</dbReference>
<dbReference type="GO" id="GO:0005634">
    <property type="term" value="C:nucleus"/>
    <property type="evidence" value="ECO:0007669"/>
    <property type="project" value="TreeGrafter"/>
</dbReference>
<accession>A0AAV9XVN8</accession>
<protein>
    <submittedName>
        <fullName evidence="2">Uncharacterized protein</fullName>
    </submittedName>
</protein>
<dbReference type="Proteomes" id="UP001311799">
    <property type="component" value="Unassembled WGS sequence"/>
</dbReference>
<comment type="caution">
    <text evidence="2">The sequence shown here is derived from an EMBL/GenBank/DDBJ whole genome shotgun (WGS) entry which is preliminary data.</text>
</comment>
<name>A0AAV9XVN8_9CRYT</name>
<gene>
    <name evidence="2" type="ORF">RS030_71006</name>
</gene>
<comment type="similarity">
    <text evidence="1">Belongs to the BCP1 family.</text>
</comment>